<accession>I0ERJ8</accession>
<dbReference type="HOGENOM" id="CLU_394272_0_0_7"/>
<dbReference type="GO" id="GO:0003677">
    <property type="term" value="F:DNA binding"/>
    <property type="evidence" value="ECO:0007669"/>
    <property type="project" value="InterPro"/>
</dbReference>
<dbReference type="InterPro" id="IPR002052">
    <property type="entry name" value="DNA_methylase_N6_adenine_CS"/>
</dbReference>
<name>I0ERJ8_HELCM</name>
<dbReference type="eggNOG" id="COG0286">
    <property type="taxonomic scope" value="Bacteria"/>
</dbReference>
<organism evidence="4 5">
    <name type="scientific">Helicobacter cetorum (strain ATCC BAA-540 / CCUG 52418 / MIT 99-5656)</name>
    <dbReference type="NCBI Taxonomy" id="1163745"/>
    <lineage>
        <taxon>Bacteria</taxon>
        <taxon>Pseudomonadati</taxon>
        <taxon>Campylobacterota</taxon>
        <taxon>Epsilonproteobacteria</taxon>
        <taxon>Campylobacterales</taxon>
        <taxon>Helicobacteraceae</taxon>
        <taxon>Helicobacter</taxon>
    </lineage>
</organism>
<dbReference type="AlphaFoldDB" id="I0ERJ8"/>
<dbReference type="GO" id="GO:0009307">
    <property type="term" value="P:DNA restriction-modification system"/>
    <property type="evidence" value="ECO:0007669"/>
    <property type="project" value="UniProtKB-KW"/>
</dbReference>
<evidence type="ECO:0000259" key="3">
    <source>
        <dbReference type="Pfam" id="PF02384"/>
    </source>
</evidence>
<comment type="similarity">
    <text evidence="1">Belongs to the N(4)/N(6)-methyltransferase family.</text>
</comment>
<protein>
    <submittedName>
        <fullName evidence="4">N-6 DNA methylase</fullName>
    </submittedName>
</protein>
<dbReference type="PROSITE" id="PS00092">
    <property type="entry name" value="N6_MTASE"/>
    <property type="match status" value="1"/>
</dbReference>
<dbReference type="EMBL" id="CP003481">
    <property type="protein sequence ID" value="AFI05567.1"/>
    <property type="molecule type" value="Genomic_DNA"/>
</dbReference>
<dbReference type="REBASE" id="47701">
    <property type="entry name" value="M.Hce99ORF2745P"/>
</dbReference>
<keyword evidence="5" id="KW-1185">Reference proteome</keyword>
<dbReference type="PANTHER" id="PTHR42998">
    <property type="entry name" value="TYPE I RESTRICTION ENZYME HINDVIIP M PROTEIN-RELATED"/>
    <property type="match status" value="1"/>
</dbReference>
<dbReference type="KEGG" id="hcm:HCD_02745"/>
<reference evidence="4 5" key="1">
    <citation type="journal article" date="2013" name="PLoS ONE">
        <title>Sequence Divergence and Conservation in Genomes ofHelicobacter cetorum Strains from a Dolphin and a Whale.</title>
        <authorList>
            <person name="Kersulyte D."/>
            <person name="Rossi M."/>
            <person name="Berg D.E."/>
        </authorList>
    </citation>
    <scope>NUCLEOTIDE SEQUENCE [LARGE SCALE GENOMIC DNA]</scope>
    <source>
        <strain evidence="4 5">MIT 99-5656</strain>
    </source>
</reference>
<dbReference type="Pfam" id="PF02384">
    <property type="entry name" value="N6_Mtase"/>
    <property type="match status" value="1"/>
</dbReference>
<dbReference type="OrthoDB" id="9784823at2"/>
<dbReference type="RefSeq" id="WP_014659083.1">
    <property type="nucleotide sequence ID" value="NC_017735.1"/>
</dbReference>
<dbReference type="GO" id="GO:0032259">
    <property type="term" value="P:methylation"/>
    <property type="evidence" value="ECO:0007669"/>
    <property type="project" value="UniProtKB-KW"/>
</dbReference>
<evidence type="ECO:0000256" key="1">
    <source>
        <dbReference type="ARBA" id="ARBA00006594"/>
    </source>
</evidence>
<feature type="domain" description="DNA methylase adenine-specific" evidence="3">
    <location>
        <begin position="368"/>
        <end position="667"/>
    </location>
</feature>
<keyword evidence="4" id="KW-0808">Transferase</keyword>
<dbReference type="PATRIC" id="fig|1163745.3.peg.583"/>
<dbReference type="PANTHER" id="PTHR42998:SF1">
    <property type="entry name" value="TYPE I RESTRICTION ENZYME HINDI METHYLASE SUBUNIT"/>
    <property type="match status" value="1"/>
</dbReference>
<dbReference type="InterPro" id="IPR029063">
    <property type="entry name" value="SAM-dependent_MTases_sf"/>
</dbReference>
<gene>
    <name evidence="4" type="ordered locus">HCD_02745</name>
</gene>
<dbReference type="InterPro" id="IPR052916">
    <property type="entry name" value="Type-I_RE_MTase_Subunit"/>
</dbReference>
<sequence>MSTRLSLHLQHFDSQFKSLDFIDKYWYKEVLGVESFCKKSSTRTKKQEYSEEYIRARFLYALIKSGMYNKEYICVEFEIPKGNGAKSLKPDIVVFKNKDWKSMVEKAKSSNDYARVRSNMLVIFEAKNNAKSVADAIEKQLRSAMAENTSKDRIFGVYFDNKPDILIFKKIGNSEIRRFNEDNELAQDGINGWNLDKRDLLKDLPAQKDFEENNESIRDLSKLKVGDLDPIDESNFVDFMNALKRANDKIQPSFVRDLIVEFLTLKVFDEKCSNKDNDYCLKFYILPSEKAKNNLGEKSFRERIDNLYKRALKDYPNILGKERRCFYYREGFKPSKSNDEKFLIALIEIFQRRAILKAKNESFNQIIFNNFGDEKQKADKGQFFTPIPIVKNIIRMLNPRKDEELCDPCCGICDFPAMAFRHAHRKDDNYPSNANSFYGFDIESTNLKLAELNLVLNGDGGAVLERMDSLSQKLLEDDSVIQEGDFNIDDYDYLTWEHKNDPSKNIKKFKIIATNPPFGKGRDLKTGANGKWDLPRNIIELYETFRIKLDPNGDGVVKYPNSMDMGALFLENAYKCLEEGGRLAIVLSNSIASIREWQNVRRWFIERMRVVALFDLPNNTFGETGVATTVIIAYKPKSNEQHLLENDYEVFIKEIVHLGYEVKTKNRTVHFEPKYIINEETFETTSTLYEDFSILQKEFKEFLQSQEEEIKKAFHLDSMD</sequence>
<evidence type="ECO:0000256" key="2">
    <source>
        <dbReference type="ARBA" id="ARBA00022747"/>
    </source>
</evidence>
<evidence type="ECO:0000313" key="5">
    <source>
        <dbReference type="Proteomes" id="UP000005013"/>
    </source>
</evidence>
<evidence type="ECO:0000313" key="4">
    <source>
        <dbReference type="EMBL" id="AFI05567.1"/>
    </source>
</evidence>
<dbReference type="InterPro" id="IPR003356">
    <property type="entry name" value="DNA_methylase_A-5"/>
</dbReference>
<keyword evidence="4" id="KW-0489">Methyltransferase</keyword>
<keyword evidence="2" id="KW-0680">Restriction system</keyword>
<proteinExistence type="inferred from homology"/>
<dbReference type="SUPFAM" id="SSF53335">
    <property type="entry name" value="S-adenosyl-L-methionine-dependent methyltransferases"/>
    <property type="match status" value="1"/>
</dbReference>
<dbReference type="GO" id="GO:0008170">
    <property type="term" value="F:N-methyltransferase activity"/>
    <property type="evidence" value="ECO:0007669"/>
    <property type="project" value="InterPro"/>
</dbReference>
<dbReference type="PRINTS" id="PR00507">
    <property type="entry name" value="N12N6MTFRASE"/>
</dbReference>
<dbReference type="Proteomes" id="UP000005013">
    <property type="component" value="Chromosome"/>
</dbReference>
<dbReference type="STRING" id="1163745.HCD_02745"/>
<dbReference type="Gene3D" id="3.40.50.150">
    <property type="entry name" value="Vaccinia Virus protein VP39"/>
    <property type="match status" value="1"/>
</dbReference>